<dbReference type="InterPro" id="IPR000014">
    <property type="entry name" value="PAS"/>
</dbReference>
<dbReference type="Gene3D" id="3.30.450.20">
    <property type="entry name" value="PAS domain"/>
    <property type="match status" value="1"/>
</dbReference>
<gene>
    <name evidence="2" type="ORF">B1A_11830</name>
</gene>
<feature type="compositionally biased region" description="Polar residues" evidence="1">
    <location>
        <begin position="27"/>
        <end position="39"/>
    </location>
</feature>
<sequence length="146" mass="15702">MTIAATNGRSGKLQDDASVVDEEVNDSAGSNDTSPPSTSGGAGAKASNRKATQSSSDKGTSDGSVTISRDELIDLRGKLEAISKSQAMIEFNLDGTIITANDNFLTTLGYGLNEIKGRHHRIFVDPAYARSPEYEMFWERLHDGEF</sequence>
<name>T1AF00_9ZZZZ</name>
<dbReference type="EMBL" id="AUZX01008503">
    <property type="protein sequence ID" value="EQD55737.1"/>
    <property type="molecule type" value="Genomic_DNA"/>
</dbReference>
<protein>
    <submittedName>
        <fullName evidence="2">Methyl-accepting chemotaxis protein</fullName>
    </submittedName>
</protein>
<reference evidence="2" key="1">
    <citation type="submission" date="2013-08" db="EMBL/GenBank/DDBJ databases">
        <authorList>
            <person name="Mendez C."/>
            <person name="Richter M."/>
            <person name="Ferrer M."/>
            <person name="Sanchez J."/>
        </authorList>
    </citation>
    <scope>NUCLEOTIDE SEQUENCE</scope>
</reference>
<evidence type="ECO:0000313" key="2">
    <source>
        <dbReference type="EMBL" id="EQD55737.1"/>
    </source>
</evidence>
<reference evidence="2" key="2">
    <citation type="journal article" date="2014" name="ISME J.">
        <title>Microbial stratification in low pH oxic and suboxic macroscopic growths along an acid mine drainage.</title>
        <authorList>
            <person name="Mendez-Garcia C."/>
            <person name="Mesa V."/>
            <person name="Sprenger R.R."/>
            <person name="Richter M."/>
            <person name="Diez M.S."/>
            <person name="Solano J."/>
            <person name="Bargiela R."/>
            <person name="Golyshina O.V."/>
            <person name="Manteca A."/>
            <person name="Ramos J.L."/>
            <person name="Gallego J.R."/>
            <person name="Llorente I."/>
            <person name="Martins Dos Santos V.A."/>
            <person name="Jensen O.N."/>
            <person name="Pelaez A.I."/>
            <person name="Sanchez J."/>
            <person name="Ferrer M."/>
        </authorList>
    </citation>
    <scope>NUCLEOTIDE SEQUENCE</scope>
</reference>
<proteinExistence type="predicted"/>
<dbReference type="CDD" id="cd00130">
    <property type="entry name" value="PAS"/>
    <property type="match status" value="1"/>
</dbReference>
<dbReference type="AlphaFoldDB" id="T1AF00"/>
<dbReference type="NCBIfam" id="TIGR00229">
    <property type="entry name" value="sensory_box"/>
    <property type="match status" value="1"/>
</dbReference>
<accession>T1AF00</accession>
<evidence type="ECO:0000256" key="1">
    <source>
        <dbReference type="SAM" id="MobiDB-lite"/>
    </source>
</evidence>
<feature type="compositionally biased region" description="Polar residues" evidence="1">
    <location>
        <begin position="49"/>
        <end position="67"/>
    </location>
</feature>
<organism evidence="2">
    <name type="scientific">mine drainage metagenome</name>
    <dbReference type="NCBI Taxonomy" id="410659"/>
    <lineage>
        <taxon>unclassified sequences</taxon>
        <taxon>metagenomes</taxon>
        <taxon>ecological metagenomes</taxon>
    </lineage>
</organism>
<dbReference type="SUPFAM" id="SSF55785">
    <property type="entry name" value="PYP-like sensor domain (PAS domain)"/>
    <property type="match status" value="1"/>
</dbReference>
<feature type="region of interest" description="Disordered" evidence="1">
    <location>
        <begin position="1"/>
        <end position="67"/>
    </location>
</feature>
<feature type="non-terminal residue" evidence="2">
    <location>
        <position position="146"/>
    </location>
</feature>
<comment type="caution">
    <text evidence="2">The sequence shown here is derived from an EMBL/GenBank/DDBJ whole genome shotgun (WGS) entry which is preliminary data.</text>
</comment>
<dbReference type="InterPro" id="IPR035965">
    <property type="entry name" value="PAS-like_dom_sf"/>
</dbReference>